<name>A0A8H7BZZ4_AGABI</name>
<protein>
    <submittedName>
        <fullName evidence="4">Uncharacterized protein</fullName>
    </submittedName>
</protein>
<evidence type="ECO:0000256" key="2">
    <source>
        <dbReference type="SAM" id="MobiDB-lite"/>
    </source>
</evidence>
<feature type="transmembrane region" description="Helical" evidence="3">
    <location>
        <begin position="184"/>
        <end position="203"/>
    </location>
</feature>
<feature type="compositionally biased region" description="Polar residues" evidence="2">
    <location>
        <begin position="1"/>
        <end position="10"/>
    </location>
</feature>
<feature type="region of interest" description="Disordered" evidence="2">
    <location>
        <begin position="1"/>
        <end position="96"/>
    </location>
</feature>
<dbReference type="PANTHER" id="PTHR42032">
    <property type="entry name" value="YALI0E30679P"/>
    <property type="match status" value="1"/>
</dbReference>
<feature type="coiled-coil region" evidence="1">
    <location>
        <begin position="270"/>
        <end position="326"/>
    </location>
</feature>
<sequence length="419" mass="47690">MERLNSQPGSISAYRDDKDSEYCSATDGLGSDDEELDGQHSSVTSDLESRSSREQDGIRKPSLNTSHLRFPRRGESLDNKPQDQRSDHPDSSANTANTNRRAWYEFDLAVIVALLSPFGKWLTGGDHVKHLLFIALVVYYLHQVIEVPWMLYQKTRHHRRPDHPAPVTLEDKHRELALTEIRKIELYTLTVAAISPFIGAYFLRYATRTVLGSDYISWFSTGLFVMATGIRPWSHLVERFSQRTADLKDFIHNTSPREAKETSAPLLQRIDDLEGSLAIVENLLKRMHEDTVDYVDKTVGGVKGSLQRNEKRRRRQDERLRSVEQSISALFESKKESWSMSPQTVFSQVFSGRSSSSQNSPETEEYSAKFLGSTADGNQPTEFLKAARPFWFRLVMSLVLGVGQIVFFPARTVIRVLFG</sequence>
<keyword evidence="3" id="KW-0812">Transmembrane</keyword>
<keyword evidence="3" id="KW-0472">Membrane</keyword>
<gene>
    <name evidence="4" type="ORF">Agabi119p4_11345</name>
</gene>
<feature type="transmembrane region" description="Helical" evidence="3">
    <location>
        <begin position="215"/>
        <end position="233"/>
    </location>
</feature>
<reference evidence="4 5" key="1">
    <citation type="journal article" name="Sci. Rep.">
        <title>Telomere-to-telomere assembled and centromere annotated genomes of the two main subspecies of the button mushroom Agaricus bisporus reveal especially polymorphic chromosome ends.</title>
        <authorList>
            <person name="Sonnenberg A.S.M."/>
            <person name="Sedaghat-Telgerd N."/>
            <person name="Lavrijssen B."/>
            <person name="Ohm R.A."/>
            <person name="Hendrickx P.M."/>
            <person name="Scholtmeijer K."/>
            <person name="Baars J.J.P."/>
            <person name="van Peer A."/>
        </authorList>
    </citation>
    <scope>NUCLEOTIDE SEQUENCE [LARGE SCALE GENOMIC DNA]</scope>
    <source>
        <strain evidence="4 5">H119_p4</strain>
    </source>
</reference>
<feature type="transmembrane region" description="Helical" evidence="3">
    <location>
        <begin position="131"/>
        <end position="152"/>
    </location>
</feature>
<evidence type="ECO:0000313" key="5">
    <source>
        <dbReference type="Proteomes" id="UP000629468"/>
    </source>
</evidence>
<dbReference type="AlphaFoldDB" id="A0A8H7BZZ4"/>
<feature type="compositionally biased region" description="Basic and acidic residues" evidence="2">
    <location>
        <begin position="47"/>
        <end position="59"/>
    </location>
</feature>
<evidence type="ECO:0000313" key="4">
    <source>
        <dbReference type="EMBL" id="KAF7759650.1"/>
    </source>
</evidence>
<keyword evidence="1" id="KW-0175">Coiled coil</keyword>
<dbReference type="PANTHER" id="PTHR42032:SF1">
    <property type="entry name" value="YALI0E30679P"/>
    <property type="match status" value="1"/>
</dbReference>
<proteinExistence type="predicted"/>
<evidence type="ECO:0000256" key="1">
    <source>
        <dbReference type="SAM" id="Coils"/>
    </source>
</evidence>
<keyword evidence="3" id="KW-1133">Transmembrane helix</keyword>
<dbReference type="EMBL" id="JABXXO010000016">
    <property type="protein sequence ID" value="KAF7759650.1"/>
    <property type="molecule type" value="Genomic_DNA"/>
</dbReference>
<evidence type="ECO:0000256" key="3">
    <source>
        <dbReference type="SAM" id="Phobius"/>
    </source>
</evidence>
<organism evidence="4 5">
    <name type="scientific">Agaricus bisporus var. burnettii</name>
    <dbReference type="NCBI Taxonomy" id="192524"/>
    <lineage>
        <taxon>Eukaryota</taxon>
        <taxon>Fungi</taxon>
        <taxon>Dikarya</taxon>
        <taxon>Basidiomycota</taxon>
        <taxon>Agaricomycotina</taxon>
        <taxon>Agaricomycetes</taxon>
        <taxon>Agaricomycetidae</taxon>
        <taxon>Agaricales</taxon>
        <taxon>Agaricineae</taxon>
        <taxon>Agaricaceae</taxon>
        <taxon>Agaricus</taxon>
    </lineage>
</organism>
<feature type="transmembrane region" description="Helical" evidence="3">
    <location>
        <begin position="390"/>
        <end position="410"/>
    </location>
</feature>
<dbReference type="Proteomes" id="UP000629468">
    <property type="component" value="Unassembled WGS sequence"/>
</dbReference>
<feature type="compositionally biased region" description="Basic and acidic residues" evidence="2">
    <location>
        <begin position="72"/>
        <end position="90"/>
    </location>
</feature>
<accession>A0A8H7BZZ4</accession>
<comment type="caution">
    <text evidence="4">The sequence shown here is derived from an EMBL/GenBank/DDBJ whole genome shotgun (WGS) entry which is preliminary data.</text>
</comment>
<feature type="transmembrane region" description="Helical" evidence="3">
    <location>
        <begin position="102"/>
        <end position="119"/>
    </location>
</feature>